<dbReference type="InterPro" id="IPR036615">
    <property type="entry name" value="Mur_ligase_C_dom_sf"/>
</dbReference>
<dbReference type="SUPFAM" id="SSF53244">
    <property type="entry name" value="MurD-like peptide ligases, peptide-binding domain"/>
    <property type="match status" value="1"/>
</dbReference>
<protein>
    <submittedName>
        <fullName evidence="2">UDP-N-acetylmuramoylalanyl-D-glutamate--2, 6-diaminopimelate ligase</fullName>
    </submittedName>
</protein>
<proteinExistence type="predicted"/>
<gene>
    <name evidence="2" type="ORF">OBE_12433</name>
</gene>
<keyword evidence="2" id="KW-0436">Ligase</keyword>
<dbReference type="EMBL" id="AJWZ01008566">
    <property type="protein sequence ID" value="EKC53753.1"/>
    <property type="molecule type" value="Genomic_DNA"/>
</dbReference>
<evidence type="ECO:0000259" key="1">
    <source>
        <dbReference type="Pfam" id="PF02875"/>
    </source>
</evidence>
<dbReference type="PANTHER" id="PTHR23135">
    <property type="entry name" value="MUR LIGASE FAMILY MEMBER"/>
    <property type="match status" value="1"/>
</dbReference>
<name>K1S8G0_9ZZZZ</name>
<accession>K1S8G0</accession>
<feature type="non-terminal residue" evidence="2">
    <location>
        <position position="166"/>
    </location>
</feature>
<dbReference type="InterPro" id="IPR004101">
    <property type="entry name" value="Mur_ligase_C"/>
</dbReference>
<dbReference type="Gene3D" id="3.90.190.20">
    <property type="entry name" value="Mur ligase, C-terminal domain"/>
    <property type="match status" value="1"/>
</dbReference>
<dbReference type="Pfam" id="PF02875">
    <property type="entry name" value="Mur_ligase_C"/>
    <property type="match status" value="1"/>
</dbReference>
<dbReference type="PANTHER" id="PTHR23135:SF4">
    <property type="entry name" value="UDP-N-ACETYLMURAMOYL-L-ALANYL-D-GLUTAMATE--2,6-DIAMINOPIMELATE LIGASE MURE HOMOLOG, CHLOROPLASTIC"/>
    <property type="match status" value="1"/>
</dbReference>
<dbReference type="AlphaFoldDB" id="K1S8G0"/>
<reference evidence="2" key="1">
    <citation type="journal article" date="2013" name="Environ. Microbiol.">
        <title>Microbiota from the distal guts of lean and obese adolescents exhibit partial functional redundancy besides clear differences in community structure.</title>
        <authorList>
            <person name="Ferrer M."/>
            <person name="Ruiz A."/>
            <person name="Lanza F."/>
            <person name="Haange S.B."/>
            <person name="Oberbach A."/>
            <person name="Till H."/>
            <person name="Bargiela R."/>
            <person name="Campoy C."/>
            <person name="Segura M.T."/>
            <person name="Richter M."/>
            <person name="von Bergen M."/>
            <person name="Seifert J."/>
            <person name="Suarez A."/>
        </authorList>
    </citation>
    <scope>NUCLEOTIDE SEQUENCE</scope>
</reference>
<dbReference type="GO" id="GO:0016881">
    <property type="term" value="F:acid-amino acid ligase activity"/>
    <property type="evidence" value="ECO:0007669"/>
    <property type="project" value="InterPro"/>
</dbReference>
<feature type="domain" description="Mur ligase C-terminal" evidence="1">
    <location>
        <begin position="36"/>
        <end position="149"/>
    </location>
</feature>
<organism evidence="2">
    <name type="scientific">human gut metagenome</name>
    <dbReference type="NCBI Taxonomy" id="408170"/>
    <lineage>
        <taxon>unclassified sequences</taxon>
        <taxon>metagenomes</taxon>
        <taxon>organismal metagenomes</taxon>
    </lineage>
</organism>
<evidence type="ECO:0000313" key="2">
    <source>
        <dbReference type="EMBL" id="EKC53753.1"/>
    </source>
</evidence>
<sequence length="166" mass="18531">MGLDRSEVLRVLSTLRPVETAVSRSYARRTARRPSLDYAHTPDALENVLRTIEEIRTPQQQLLVVCGCGGDRDRTKRPEMAQIAVQYASTAIFTSDNPRHESPEAILDEMVAGLDPGTRYLRIADRAEAIRTAVMLSHPGDVILVAGKGHETYQIIGDVKHHFDDR</sequence>
<comment type="caution">
    <text evidence="2">The sequence shown here is derived from an EMBL/GenBank/DDBJ whole genome shotgun (WGS) entry which is preliminary data.</text>
</comment>